<proteinExistence type="predicted"/>
<evidence type="ECO:0000313" key="3">
    <source>
        <dbReference type="EMBL" id="ETO58409.1"/>
    </source>
</evidence>
<keyword evidence="1" id="KW-0175">Coiled coil</keyword>
<feature type="region of interest" description="Disordered" evidence="2">
    <location>
        <begin position="418"/>
        <end position="509"/>
    </location>
</feature>
<evidence type="ECO:0000313" key="4">
    <source>
        <dbReference type="Proteomes" id="UP000028582"/>
    </source>
</evidence>
<feature type="compositionally biased region" description="Low complexity" evidence="2">
    <location>
        <begin position="422"/>
        <end position="432"/>
    </location>
</feature>
<organism evidence="3 4">
    <name type="scientific">Phytophthora nicotianae P1976</name>
    <dbReference type="NCBI Taxonomy" id="1317066"/>
    <lineage>
        <taxon>Eukaryota</taxon>
        <taxon>Sar</taxon>
        <taxon>Stramenopiles</taxon>
        <taxon>Oomycota</taxon>
        <taxon>Peronosporomycetes</taxon>
        <taxon>Peronosporales</taxon>
        <taxon>Peronosporaceae</taxon>
        <taxon>Phytophthora</taxon>
    </lineage>
</organism>
<name>A0A080YVJ8_PHYNI</name>
<sequence length="770" mass="86606">HSIDQVEALRELRSDHEDLRRKLLATRRRAEDLNRQLVDAANATSPYVLFCQRKYDLVRHQLESAQTKLAECLDALQERLDNSHELETSRLRYRDLKIRYDEAVSEFQDRISTLEAQLAAASSFGVIVPPDTARRIADLESQLTQSQIDLQVARNRQSVLASELRESPTSHKAAQAEVAHLEAAIKHKNGRLRTLNDNYERRLRVADTTITTHTAELSRLQDRVSSFDRDLQKASQPAQAATSQRDQARAVHIATREYLYVYFFRRRTDLSLVSQRIVSQQLAIPSLGWKSELTKSRSPRRRVRISSPRSRRFNKERDALAVQRDELLGQLGERFMEITDLRAERDQAQEKLFNIASLLPSAPGHKRARSESESPIPSARGSKAARSTSSSSPATVSSHVPAFGSSIEVLSAVAAGRTAERSASSHSSAGPPGHLPRPVRSATKIGGRGASSSPAAPEADVHSDGDKSSSGESGSTHVFDSDTAGSDGGTPRSSGAKNEFGMPSGPLSNAELAALQPTTVPRSEWIPGYRDRRSFRGHDIVPWSAQDIRQISIVEIDVDLLFHHYTKPMEWLIPLRDPVPPLGDWRDDLVDENNVRDLIESAPWEILAAPLDPLTFKSRGWFRHMKQLYASYETEHLRVYWDSTHAFPVSITKHRASRYLDAFYTDRKHRRSRAGARWKSFLQQVLIGLPRGYCDLDLLLDPFFLHFPRPGEAGAWYPGIEYGADPADLLEALTTTDAVDRWRNHYRDVPEEHPALEIARLRGKFLSSSF</sequence>
<feature type="non-terminal residue" evidence="3">
    <location>
        <position position="1"/>
    </location>
</feature>
<evidence type="ECO:0000256" key="1">
    <source>
        <dbReference type="SAM" id="Coils"/>
    </source>
</evidence>
<feature type="coiled-coil region" evidence="1">
    <location>
        <begin position="9"/>
        <end position="43"/>
    </location>
</feature>
<feature type="compositionally biased region" description="Low complexity" evidence="2">
    <location>
        <begin position="378"/>
        <end position="399"/>
    </location>
</feature>
<evidence type="ECO:0008006" key="5">
    <source>
        <dbReference type="Google" id="ProtNLM"/>
    </source>
</evidence>
<gene>
    <name evidence="3" type="ORF">F444_23213</name>
</gene>
<dbReference type="EMBL" id="ANJA01005248">
    <property type="protein sequence ID" value="ETO58409.1"/>
    <property type="molecule type" value="Genomic_DNA"/>
</dbReference>
<feature type="compositionally biased region" description="Basic residues" evidence="2">
    <location>
        <begin position="297"/>
        <end position="312"/>
    </location>
</feature>
<feature type="region of interest" description="Disordered" evidence="2">
    <location>
        <begin position="358"/>
        <end position="399"/>
    </location>
</feature>
<feature type="compositionally biased region" description="Basic and acidic residues" evidence="2">
    <location>
        <begin position="459"/>
        <end position="469"/>
    </location>
</feature>
<accession>A0A080YVJ8</accession>
<dbReference type="AlphaFoldDB" id="A0A080YVJ8"/>
<protein>
    <recommendedName>
        <fullName evidence="5">Autophagy-related protein 16 domain-containing protein</fullName>
    </recommendedName>
</protein>
<comment type="caution">
    <text evidence="3">The sequence shown here is derived from an EMBL/GenBank/DDBJ whole genome shotgun (WGS) entry which is preliminary data.</text>
</comment>
<feature type="region of interest" description="Disordered" evidence="2">
    <location>
        <begin position="297"/>
        <end position="316"/>
    </location>
</feature>
<evidence type="ECO:0000256" key="2">
    <source>
        <dbReference type="SAM" id="MobiDB-lite"/>
    </source>
</evidence>
<dbReference type="Proteomes" id="UP000028582">
    <property type="component" value="Unassembled WGS sequence"/>
</dbReference>
<reference evidence="3 4" key="1">
    <citation type="submission" date="2013-11" db="EMBL/GenBank/DDBJ databases">
        <title>The Genome Sequence of Phytophthora parasitica P1976.</title>
        <authorList>
            <consortium name="The Broad Institute Genomics Platform"/>
            <person name="Russ C."/>
            <person name="Tyler B."/>
            <person name="Panabieres F."/>
            <person name="Shan W."/>
            <person name="Tripathy S."/>
            <person name="Grunwald N."/>
            <person name="Machado M."/>
            <person name="Johnson C.S."/>
            <person name="Walker B."/>
            <person name="Young S."/>
            <person name="Zeng Q."/>
            <person name="Gargeya S."/>
            <person name="Fitzgerald M."/>
            <person name="Haas B."/>
            <person name="Abouelleil A."/>
            <person name="Allen A.W."/>
            <person name="Alvarado L."/>
            <person name="Arachchi H.M."/>
            <person name="Berlin A.M."/>
            <person name="Chapman S.B."/>
            <person name="Gainer-Dewar J."/>
            <person name="Goldberg J."/>
            <person name="Griggs A."/>
            <person name="Gujja S."/>
            <person name="Hansen M."/>
            <person name="Howarth C."/>
            <person name="Imamovic A."/>
            <person name="Ireland A."/>
            <person name="Larimer J."/>
            <person name="McCowan C."/>
            <person name="Murphy C."/>
            <person name="Pearson M."/>
            <person name="Poon T.W."/>
            <person name="Priest M."/>
            <person name="Roberts A."/>
            <person name="Saif S."/>
            <person name="Shea T."/>
            <person name="Sisk P."/>
            <person name="Sykes S."/>
            <person name="Wortman J."/>
            <person name="Nusbaum C."/>
            <person name="Birren B."/>
        </authorList>
    </citation>
    <scope>NUCLEOTIDE SEQUENCE [LARGE SCALE GENOMIC DNA]</scope>
    <source>
        <strain evidence="3 4">P1976</strain>
    </source>
</reference>
<feature type="coiled-coil region" evidence="1">
    <location>
        <begin position="136"/>
        <end position="198"/>
    </location>
</feature>
<dbReference type="PANTHER" id="PTHR23159:SF60">
    <property type="entry name" value="SPINDLE ASSEMBLY ABNORMAL PROTEIN 4"/>
    <property type="match status" value="1"/>
</dbReference>
<dbReference type="PANTHER" id="PTHR23159">
    <property type="entry name" value="CENTROSOMAL PROTEIN 2"/>
    <property type="match status" value="1"/>
</dbReference>